<evidence type="ECO:0000256" key="1">
    <source>
        <dbReference type="SAM" id="SignalP"/>
    </source>
</evidence>
<reference evidence="2 3" key="1">
    <citation type="submission" date="2014-06" db="EMBL/GenBank/DDBJ databases">
        <authorList>
            <person name="Urmite Genomes Urmite Genomes"/>
        </authorList>
    </citation>
    <scope>NUCLEOTIDE SEQUENCE [LARGE SCALE GENOMIC DNA]</scope>
</reference>
<keyword evidence="3" id="KW-1185">Reference proteome</keyword>
<evidence type="ECO:0008006" key="4">
    <source>
        <dbReference type="Google" id="ProtNLM"/>
    </source>
</evidence>
<dbReference type="EMBL" id="CCSB01000001">
    <property type="protein sequence ID" value="CDZ75813.1"/>
    <property type="molecule type" value="Genomic_DNA"/>
</dbReference>
<protein>
    <recommendedName>
        <fullName evidence="4">Lipoprotein</fullName>
    </recommendedName>
</protein>
<evidence type="ECO:0000313" key="3">
    <source>
        <dbReference type="Proteomes" id="UP000044071"/>
    </source>
</evidence>
<feature type="signal peptide" evidence="1">
    <location>
        <begin position="1"/>
        <end position="20"/>
    </location>
</feature>
<accession>A0A078KVS7</accession>
<evidence type="ECO:0000313" key="2">
    <source>
        <dbReference type="EMBL" id="CDZ75813.1"/>
    </source>
</evidence>
<dbReference type="eggNOG" id="ENOG5031END">
    <property type="taxonomic scope" value="Bacteria"/>
</dbReference>
<dbReference type="RefSeq" id="WP_043872456.1">
    <property type="nucleotide sequence ID" value="NZ_CCVW01000001.1"/>
</dbReference>
<dbReference type="Proteomes" id="UP000044071">
    <property type="component" value="Unassembled WGS sequence"/>
</dbReference>
<name>A0A078KVS7_9GAMM</name>
<feature type="chain" id="PRO_5009744039" description="Lipoprotein" evidence="1">
    <location>
        <begin position="21"/>
        <end position="74"/>
    </location>
</feature>
<sequence length="74" mass="8151">MKWIAIAPMIILLAACGCCTNTGYVEYRQVSYRPAVIATPVVTTSVVATPIYYDPVTIIDDDPIDVTTTTIDYY</sequence>
<keyword evidence="1" id="KW-0732">Signal</keyword>
<dbReference type="STRING" id="1034943.BN59_00072"/>
<proteinExistence type="predicted"/>
<organism evidence="2 3">
    <name type="scientific">Legionella massiliensis</name>
    <dbReference type="NCBI Taxonomy" id="1034943"/>
    <lineage>
        <taxon>Bacteria</taxon>
        <taxon>Pseudomonadati</taxon>
        <taxon>Pseudomonadota</taxon>
        <taxon>Gammaproteobacteria</taxon>
        <taxon>Legionellales</taxon>
        <taxon>Legionellaceae</taxon>
        <taxon>Legionella</taxon>
    </lineage>
</organism>
<dbReference type="AlphaFoldDB" id="A0A078KVS7"/>
<gene>
    <name evidence="2" type="ORF">BN59_00072</name>
</gene>
<dbReference type="PROSITE" id="PS51257">
    <property type="entry name" value="PROKAR_LIPOPROTEIN"/>
    <property type="match status" value="1"/>
</dbReference>